<dbReference type="SUPFAM" id="SSF53756">
    <property type="entry name" value="UDP-Glycosyltransferase/glycogen phosphorylase"/>
    <property type="match status" value="1"/>
</dbReference>
<dbReference type="EC" id="2.4.1.-" evidence="6"/>
<dbReference type="EMBL" id="QGNW01000799">
    <property type="protein sequence ID" value="RVW61903.1"/>
    <property type="molecule type" value="Genomic_DNA"/>
</dbReference>
<evidence type="ECO:0000256" key="4">
    <source>
        <dbReference type="ARBA" id="ARBA00051827"/>
    </source>
</evidence>
<dbReference type="InterPro" id="IPR035595">
    <property type="entry name" value="UDP_glycos_trans_CS"/>
</dbReference>
<dbReference type="Gene3D" id="3.40.50.2000">
    <property type="entry name" value="Glycogen Phosphorylase B"/>
    <property type="match status" value="2"/>
</dbReference>
<dbReference type="CDD" id="cd03784">
    <property type="entry name" value="GT1_Gtf-like"/>
    <property type="match status" value="1"/>
</dbReference>
<evidence type="ECO:0000313" key="7">
    <source>
        <dbReference type="EMBL" id="RVW61903.1"/>
    </source>
</evidence>
<evidence type="ECO:0000256" key="1">
    <source>
        <dbReference type="ARBA" id="ARBA00009995"/>
    </source>
</evidence>
<reference evidence="7 8" key="1">
    <citation type="journal article" date="2018" name="PLoS Genet.">
        <title>Population sequencing reveals clonal diversity and ancestral inbreeding in the grapevine cultivar Chardonnay.</title>
        <authorList>
            <person name="Roach M.J."/>
            <person name="Johnson D.L."/>
            <person name="Bohlmann J."/>
            <person name="van Vuuren H.J."/>
            <person name="Jones S.J."/>
            <person name="Pretorius I.S."/>
            <person name="Schmidt S.A."/>
            <person name="Borneman A.R."/>
        </authorList>
    </citation>
    <scope>NUCLEOTIDE SEQUENCE [LARGE SCALE GENOMIC DNA]</scope>
    <source>
        <strain evidence="8">cv. Chardonnay</strain>
        <tissue evidence="7">Leaf</tissue>
    </source>
</reference>
<dbReference type="GO" id="GO:0102970">
    <property type="term" value="F:7-deoxyloganetic acid glucosyltransferase activity"/>
    <property type="evidence" value="ECO:0007669"/>
    <property type="project" value="UniProtKB-EC"/>
</dbReference>
<dbReference type="GO" id="GO:0035251">
    <property type="term" value="F:UDP-glucosyltransferase activity"/>
    <property type="evidence" value="ECO:0007669"/>
    <property type="project" value="UniProtKB-ARBA"/>
</dbReference>
<comment type="similarity">
    <text evidence="1 5">Belongs to the UDP-glycosyltransferase family.</text>
</comment>
<proteinExistence type="inferred from homology"/>
<dbReference type="InterPro" id="IPR002213">
    <property type="entry name" value="UDP_glucos_trans"/>
</dbReference>
<dbReference type="Proteomes" id="UP000288805">
    <property type="component" value="Unassembled WGS sequence"/>
</dbReference>
<evidence type="ECO:0000256" key="3">
    <source>
        <dbReference type="ARBA" id="ARBA00022679"/>
    </source>
</evidence>
<organism evidence="7 8">
    <name type="scientific">Vitis vinifera</name>
    <name type="common">Grape</name>
    <dbReference type="NCBI Taxonomy" id="29760"/>
    <lineage>
        <taxon>Eukaryota</taxon>
        <taxon>Viridiplantae</taxon>
        <taxon>Streptophyta</taxon>
        <taxon>Embryophyta</taxon>
        <taxon>Tracheophyta</taxon>
        <taxon>Spermatophyta</taxon>
        <taxon>Magnoliopsida</taxon>
        <taxon>eudicotyledons</taxon>
        <taxon>Gunneridae</taxon>
        <taxon>Pentapetalae</taxon>
        <taxon>rosids</taxon>
        <taxon>Vitales</taxon>
        <taxon>Vitaceae</taxon>
        <taxon>Viteae</taxon>
        <taxon>Vitis</taxon>
    </lineage>
</organism>
<dbReference type="AlphaFoldDB" id="A0A438FPM5"/>
<dbReference type="PANTHER" id="PTHR11926:SF1392">
    <property type="entry name" value="GLYCOSYLTRANSFERASE"/>
    <property type="match status" value="1"/>
</dbReference>
<accession>A0A438FPM5</accession>
<dbReference type="FunFam" id="3.40.50.2000:FF:000065">
    <property type="entry name" value="Glycosyltransferase"/>
    <property type="match status" value="1"/>
</dbReference>
<keyword evidence="3 5" id="KW-0808">Transferase</keyword>
<keyword evidence="2 5" id="KW-0328">Glycosyltransferase</keyword>
<sequence length="487" mass="55477">MEHRSVSPHVLIFPLPVQGHVNPMLKLAELLSLAGLRITFLNSDYNHHRLLRYTNILDRYTRYPGFRFQTISDGLPLDRPRTGAGLRDMMDGIKATTKPLFREMVISWCRSSDPVTCIIADGLMSFAIDVANEVGVPIISCRTVSPCCFLAYFSFAELIEAGEVPFKDDDMDRLVTRVPGMEGFLRRRDLPSFCRTRDANDRGIQFIITETQQTPRAHALILNTFEDLDGPILSQIRNHCPKIYTIGPLHAHLKSRFASETTTSQFSNSFWEEDRSCLAWLDRQPSKSVIYVSFGSITVITKEQMMEFWHGLVNSGSRFLWVIRPDSLTEKDGEFQLQAQLREVTKERGQIVDWAPQEEVLAHPAVGGFLTHGGWNSTLESIFAGVPMICWPYFTDQQINSRLVSHVWKMGMDMKDTCDRVTIEKMVRDVMEGRRAEFTKSVDAMAKLARRSLSEGGTSYCNFDRLIEDIRLMSDSHSLEELASVEM</sequence>
<evidence type="ECO:0000313" key="8">
    <source>
        <dbReference type="Proteomes" id="UP000288805"/>
    </source>
</evidence>
<protein>
    <recommendedName>
        <fullName evidence="6">Glycosyltransferase</fullName>
        <ecNumber evidence="6">2.4.1.-</ecNumber>
    </recommendedName>
</protein>
<gene>
    <name evidence="7" type="primary">UGT709C2_0</name>
    <name evidence="7" type="ORF">CK203_063829</name>
</gene>
<dbReference type="FunFam" id="3.40.50.2000:FF:000040">
    <property type="entry name" value="UDP-glycosyltransferase 76C1"/>
    <property type="match status" value="1"/>
</dbReference>
<dbReference type="Pfam" id="PF00201">
    <property type="entry name" value="UDPGT"/>
    <property type="match status" value="1"/>
</dbReference>
<evidence type="ECO:0000256" key="2">
    <source>
        <dbReference type="ARBA" id="ARBA00022676"/>
    </source>
</evidence>
<evidence type="ECO:0000256" key="6">
    <source>
        <dbReference type="RuleBase" id="RU362057"/>
    </source>
</evidence>
<name>A0A438FPM5_VITVI</name>
<dbReference type="PANTHER" id="PTHR11926">
    <property type="entry name" value="GLUCOSYL/GLUCURONOSYL TRANSFERASES"/>
    <property type="match status" value="1"/>
</dbReference>
<comment type="caution">
    <text evidence="7">The sequence shown here is derived from an EMBL/GenBank/DDBJ whole genome shotgun (WGS) entry which is preliminary data.</text>
</comment>
<dbReference type="PROSITE" id="PS00375">
    <property type="entry name" value="UDPGT"/>
    <property type="match status" value="1"/>
</dbReference>
<comment type="catalytic activity">
    <reaction evidence="4">
        <text>7-deoxyloganetate + UDP-alpha-D-glucose = 7-deoxyloganate + UDP + H(+)</text>
        <dbReference type="Rhea" id="RHEA:39895"/>
        <dbReference type="ChEBI" id="CHEBI:15378"/>
        <dbReference type="ChEBI" id="CHEBI:58223"/>
        <dbReference type="ChEBI" id="CHEBI:58885"/>
        <dbReference type="ChEBI" id="CHEBI:76844"/>
        <dbReference type="ChEBI" id="CHEBI:76846"/>
        <dbReference type="EC" id="2.4.1.323"/>
    </reaction>
</comment>
<evidence type="ECO:0000256" key="5">
    <source>
        <dbReference type="RuleBase" id="RU003718"/>
    </source>
</evidence>